<accession>A0A2M7RBP6</accession>
<dbReference type="Pfam" id="PF04519">
    <property type="entry name" value="Bactofilin"/>
    <property type="match status" value="1"/>
</dbReference>
<dbReference type="AlphaFoldDB" id="A0A2M7RBP6"/>
<gene>
    <name evidence="2" type="ORF">COY67_02895</name>
</gene>
<dbReference type="InterPro" id="IPR007607">
    <property type="entry name" value="BacA/B"/>
</dbReference>
<dbReference type="PANTHER" id="PTHR35024">
    <property type="entry name" value="HYPOTHETICAL CYTOSOLIC PROTEIN"/>
    <property type="match status" value="1"/>
</dbReference>
<dbReference type="PANTHER" id="PTHR35024:SF4">
    <property type="entry name" value="POLYMER-FORMING CYTOSKELETAL PROTEIN"/>
    <property type="match status" value="1"/>
</dbReference>
<reference evidence="3" key="1">
    <citation type="submission" date="2017-09" db="EMBL/GenBank/DDBJ databases">
        <title>Depth-based differentiation of microbial function through sediment-hosted aquifers and enrichment of novel symbionts in the deep terrestrial subsurface.</title>
        <authorList>
            <person name="Probst A.J."/>
            <person name="Ladd B."/>
            <person name="Jarett J.K."/>
            <person name="Geller-Mcgrath D.E."/>
            <person name="Sieber C.M.K."/>
            <person name="Emerson J.B."/>
            <person name="Anantharaman K."/>
            <person name="Thomas B.C."/>
            <person name="Malmstrom R."/>
            <person name="Stieglmeier M."/>
            <person name="Klingl A."/>
            <person name="Woyke T."/>
            <person name="Ryan C.M."/>
            <person name="Banfield J.F."/>
        </authorList>
    </citation>
    <scope>NUCLEOTIDE SEQUENCE [LARGE SCALE GENOMIC DNA]</scope>
</reference>
<evidence type="ECO:0000313" key="3">
    <source>
        <dbReference type="Proteomes" id="UP000228689"/>
    </source>
</evidence>
<organism evidence="2 3">
    <name type="scientific">Candidatus Komeilibacteria bacterium CG_4_10_14_0_8_um_filter_37_78</name>
    <dbReference type="NCBI Taxonomy" id="1974471"/>
    <lineage>
        <taxon>Bacteria</taxon>
        <taxon>Candidatus Komeiliibacteriota</taxon>
    </lineage>
</organism>
<evidence type="ECO:0000256" key="1">
    <source>
        <dbReference type="ARBA" id="ARBA00044755"/>
    </source>
</evidence>
<comment type="caution">
    <text evidence="2">The sequence shown here is derived from an EMBL/GenBank/DDBJ whole genome shotgun (WGS) entry which is preliminary data.</text>
</comment>
<evidence type="ECO:0008006" key="4">
    <source>
        <dbReference type="Google" id="ProtNLM"/>
    </source>
</evidence>
<dbReference type="EMBL" id="PFMC01000071">
    <property type="protein sequence ID" value="PIY94185.1"/>
    <property type="molecule type" value="Genomic_DNA"/>
</dbReference>
<protein>
    <recommendedName>
        <fullName evidence="4">Cell shape determination protein CcmA</fullName>
    </recommendedName>
</protein>
<proteinExistence type="inferred from homology"/>
<sequence length="130" mass="13788">MFKEENPAKDIKTADTVIGASVKVEGDFNSDHDIIIEGSVSGNVKTKNNLKIGKNSKVKAEISAKNAFIAGTVTGNVVVQDKLHVTSDAEIKGNITASLIMVELGAKLNGQCRITPTPEALNNNSLPKKE</sequence>
<comment type="similarity">
    <text evidence="1">Belongs to the bactofilin family.</text>
</comment>
<dbReference type="Proteomes" id="UP000228689">
    <property type="component" value="Unassembled WGS sequence"/>
</dbReference>
<evidence type="ECO:0000313" key="2">
    <source>
        <dbReference type="EMBL" id="PIY94185.1"/>
    </source>
</evidence>
<name>A0A2M7RBP6_9BACT</name>